<protein>
    <submittedName>
        <fullName evidence="9">Por secretion system C-terminal sorting domain-containing protein</fullName>
    </submittedName>
</protein>
<accession>A0ABM9PH93</accession>
<dbReference type="RefSeq" id="WP_348736708.1">
    <property type="nucleotide sequence ID" value="NZ_CAXJRC010000002.1"/>
</dbReference>
<dbReference type="Gene3D" id="2.130.10.10">
    <property type="entry name" value="YVTN repeat-like/Quinoprotein amine dehydrogenase"/>
    <property type="match status" value="5"/>
</dbReference>
<feature type="chain" id="PRO_5045784341" evidence="7">
    <location>
        <begin position="20"/>
        <end position="1140"/>
    </location>
</feature>
<evidence type="ECO:0000256" key="6">
    <source>
        <dbReference type="ARBA" id="ARBA00037986"/>
    </source>
</evidence>
<keyword evidence="2" id="KW-0378">Hydrolase</keyword>
<dbReference type="PANTHER" id="PTHR43739">
    <property type="entry name" value="XYLOGLUCANASE (EUROFUNG)"/>
    <property type="match status" value="1"/>
</dbReference>
<proteinExistence type="inferred from homology"/>
<dbReference type="InterPro" id="IPR026444">
    <property type="entry name" value="Secre_tail"/>
</dbReference>
<keyword evidence="5" id="KW-0624">Polysaccharide degradation</keyword>
<keyword evidence="3" id="KW-0119">Carbohydrate metabolism</keyword>
<evidence type="ECO:0000256" key="3">
    <source>
        <dbReference type="ARBA" id="ARBA00023277"/>
    </source>
</evidence>
<dbReference type="NCBIfam" id="TIGR04183">
    <property type="entry name" value="Por_Secre_tail"/>
    <property type="match status" value="1"/>
</dbReference>
<evidence type="ECO:0000256" key="4">
    <source>
        <dbReference type="ARBA" id="ARBA00023295"/>
    </source>
</evidence>
<evidence type="ECO:0000313" key="9">
    <source>
        <dbReference type="EMBL" id="CAL2104968.1"/>
    </source>
</evidence>
<reference evidence="9 10" key="1">
    <citation type="submission" date="2024-05" db="EMBL/GenBank/DDBJ databases">
        <authorList>
            <person name="Duchaud E."/>
        </authorList>
    </citation>
    <scope>NUCLEOTIDE SEQUENCE [LARGE SCALE GENOMIC DNA]</scope>
    <source>
        <strain evidence="9">Ena-SAMPLE-TAB-13-05-2024-13:56:06:370-140305</strain>
    </source>
</reference>
<keyword evidence="4" id="KW-0326">Glycosidase</keyword>
<comment type="caution">
    <text evidence="9">The sequence shown here is derived from an EMBL/GenBank/DDBJ whole genome shotgun (WGS) entry which is preliminary data.</text>
</comment>
<name>A0ABM9PH93_9FLAO</name>
<dbReference type="EMBL" id="CAXJRC010000002">
    <property type="protein sequence ID" value="CAL2104968.1"/>
    <property type="molecule type" value="Genomic_DNA"/>
</dbReference>
<evidence type="ECO:0000313" key="10">
    <source>
        <dbReference type="Proteomes" id="UP001497602"/>
    </source>
</evidence>
<comment type="similarity">
    <text evidence="6">Belongs to the glycosyl hydrolase 74 family.</text>
</comment>
<dbReference type="CDD" id="cd15482">
    <property type="entry name" value="Sialidase_non-viral"/>
    <property type="match status" value="1"/>
</dbReference>
<dbReference type="Proteomes" id="UP001497602">
    <property type="component" value="Unassembled WGS sequence"/>
</dbReference>
<sequence>MKKTIFTLLLLCFVATLQAQLQENAPWANDTDKLYKKSKPTLKSIAKSAENYFNTIDRNKKGSGLKPFKRWEYHWSKYTNKEGIIAPPQDLWKAWAEKNQLSEQNRKNNGDWRALGPFENSNRYNARNFKQSGQGRVNAIAVDPNNSNTYYVGSPAGGIWKSTDAGLNWQPLTDYLPQIGVSGIAIHPTNSNIIYIATGDDDANDSYSVGVWKSTDGGTTWNNTGAISGNPRSMNEIYINPDNPETILVATSKGVQKTTNGGNTWNRVLNANVLDLKMKPGNPNVWYAVTKDKFYKSTDGGNSFTQKTITGLSNSSRLTMDVTKANANYIYIVSASNSRSSFNGIYKSTDSGESFSRTQETNDIFKSTQAWYDLALTVSSADPDIVYVGVLNIWKSTNGGNSFTQLNEWYNPNSSSYTHADIHFLRFLDGKFFAGTDGGIYVSTDEGKNFIDLTKRLAISQFYKISVSQQAINATIAGGLQDNGGFGFSGDKWYNYHGGDGMEGLVSPKNPNIFYGFTQYGGSLNISNDGGKSQANWVGAPAAEVDRDNNDSGGRWVTPLSANSKGELYAGYSQLYKLESNAWKKVSNHSFGGDLNLVEIDPNDDNYIYVVRNQSLYRSSDKGTTFTKVPFANEYINSIEISNNDSNTAWVVTNWTVYKTSNIRSNNPNFTDITRNLPSESKTVIKHYAKSTDNTVYLGTNLGVYYTNDDLNEWKTFDNGLPNTQVRDLEINEEAATLYAATYGRGVFYTDIPTQQHALDIKVVSINNINSDIIYSPNSLKPEVTVKNLGTEEITSFKLEYNYNDIKNTYNWTGNLSSGNEISFNIPKVDNLPFGNNTLTINAILTNETYTSNNKTAKTFLVNTFNNNPSQVITFENESEKLLTENDMWEVGYVNKTLLKTPSGNRAYVTKRVGNYPNKAKGYLYTHYYNLSTISNPTLKFKMAFDIENNYDYLIVEYSTNQGLNWTTLGDANSNNWYTSSTTVNNLPGKQWTGEGARNNPNGGKNSDVHTYMHDLSSVANETNILFRFAFITDDLEAKEGVVIDDLVIEGVLSTNDDVISIDKNISIFPNPSESIFNIKWEAGKTINLKVLDITGKEIISKKGITGETHQLNLQNYAKGIYLLNLEQDGALITKKLLLK</sequence>
<keyword evidence="10" id="KW-1185">Reference proteome</keyword>
<evidence type="ECO:0000256" key="5">
    <source>
        <dbReference type="ARBA" id="ARBA00023326"/>
    </source>
</evidence>
<dbReference type="SUPFAM" id="SSF110296">
    <property type="entry name" value="Oligoxyloglucan reducing end-specific cellobiohydrolase"/>
    <property type="match status" value="2"/>
</dbReference>
<dbReference type="PANTHER" id="PTHR43739:SF2">
    <property type="entry name" value="OLIGOXYLOGLUCAN-REDUCING END-SPECIFIC XYLOGLUCANASE-RELATED"/>
    <property type="match status" value="1"/>
</dbReference>
<dbReference type="InterPro" id="IPR052025">
    <property type="entry name" value="Xyloglucanase_GH74"/>
</dbReference>
<dbReference type="Gene3D" id="2.60.120.260">
    <property type="entry name" value="Galactose-binding domain-like"/>
    <property type="match status" value="1"/>
</dbReference>
<evidence type="ECO:0000256" key="1">
    <source>
        <dbReference type="ARBA" id="ARBA00022729"/>
    </source>
</evidence>
<gene>
    <name evidence="9" type="ORF">T190115A13A_110104</name>
</gene>
<dbReference type="Pfam" id="PF18962">
    <property type="entry name" value="Por_Secre_tail"/>
    <property type="match status" value="1"/>
</dbReference>
<evidence type="ECO:0000256" key="2">
    <source>
        <dbReference type="ARBA" id="ARBA00022801"/>
    </source>
</evidence>
<organism evidence="9 10">
    <name type="scientific">Tenacibaculum vairaonense</name>
    <dbReference type="NCBI Taxonomy" id="3137860"/>
    <lineage>
        <taxon>Bacteria</taxon>
        <taxon>Pseudomonadati</taxon>
        <taxon>Bacteroidota</taxon>
        <taxon>Flavobacteriia</taxon>
        <taxon>Flavobacteriales</taxon>
        <taxon>Flavobacteriaceae</taxon>
        <taxon>Tenacibaculum</taxon>
    </lineage>
</organism>
<evidence type="ECO:0000256" key="7">
    <source>
        <dbReference type="SAM" id="SignalP"/>
    </source>
</evidence>
<evidence type="ECO:0000259" key="8">
    <source>
        <dbReference type="Pfam" id="PF18962"/>
    </source>
</evidence>
<dbReference type="InterPro" id="IPR015943">
    <property type="entry name" value="WD40/YVTN_repeat-like_dom_sf"/>
</dbReference>
<feature type="domain" description="Secretion system C-terminal sorting" evidence="8">
    <location>
        <begin position="1068"/>
        <end position="1138"/>
    </location>
</feature>
<feature type="signal peptide" evidence="7">
    <location>
        <begin position="1"/>
        <end position="19"/>
    </location>
</feature>
<keyword evidence="1 7" id="KW-0732">Signal</keyword>